<evidence type="ECO:0000313" key="2">
    <source>
        <dbReference type="EMBL" id="KAG1535364.1"/>
    </source>
</evidence>
<feature type="region of interest" description="Disordered" evidence="1">
    <location>
        <begin position="1"/>
        <end position="35"/>
    </location>
</feature>
<evidence type="ECO:0000256" key="1">
    <source>
        <dbReference type="SAM" id="MobiDB-lite"/>
    </source>
</evidence>
<accession>A0A9P6XZ06</accession>
<organism evidence="2 3">
    <name type="scientific">Rhizopus oryzae</name>
    <name type="common">Mucormycosis agent</name>
    <name type="synonym">Rhizopus arrhizus var. delemar</name>
    <dbReference type="NCBI Taxonomy" id="64495"/>
    <lineage>
        <taxon>Eukaryota</taxon>
        <taxon>Fungi</taxon>
        <taxon>Fungi incertae sedis</taxon>
        <taxon>Mucoromycota</taxon>
        <taxon>Mucoromycotina</taxon>
        <taxon>Mucoromycetes</taxon>
        <taxon>Mucorales</taxon>
        <taxon>Mucorineae</taxon>
        <taxon>Rhizopodaceae</taxon>
        <taxon>Rhizopus</taxon>
    </lineage>
</organism>
<comment type="caution">
    <text evidence="2">The sequence shown here is derived from an EMBL/GenBank/DDBJ whole genome shotgun (WGS) entry which is preliminary data.</text>
</comment>
<evidence type="ECO:0000313" key="3">
    <source>
        <dbReference type="Proteomes" id="UP000717996"/>
    </source>
</evidence>
<name>A0A9P6XZ06_RHIOR</name>
<reference evidence="2" key="1">
    <citation type="journal article" date="2020" name="Microb. Genom.">
        <title>Genetic diversity of clinical and environmental Mucorales isolates obtained from an investigation of mucormycosis cases among solid organ transplant recipients.</title>
        <authorList>
            <person name="Nguyen M.H."/>
            <person name="Kaul D."/>
            <person name="Muto C."/>
            <person name="Cheng S.J."/>
            <person name="Richter R.A."/>
            <person name="Bruno V.M."/>
            <person name="Liu G."/>
            <person name="Beyhan S."/>
            <person name="Sundermann A.J."/>
            <person name="Mounaud S."/>
            <person name="Pasculle A.W."/>
            <person name="Nierman W.C."/>
            <person name="Driscoll E."/>
            <person name="Cumbie R."/>
            <person name="Clancy C.J."/>
            <person name="Dupont C.L."/>
        </authorList>
    </citation>
    <scope>NUCLEOTIDE SEQUENCE</scope>
    <source>
        <strain evidence="2">GL16</strain>
    </source>
</reference>
<dbReference type="AlphaFoldDB" id="A0A9P6XZ06"/>
<dbReference type="EMBL" id="JAANIT010002835">
    <property type="protein sequence ID" value="KAG1535364.1"/>
    <property type="molecule type" value="Genomic_DNA"/>
</dbReference>
<proteinExistence type="predicted"/>
<sequence>MESPLDGTSTSARTSNTSNPDSTQLAYGTQVPFGSTAHPTATTYTGFTSNNNKCRHSIQAEDTELDSPSLEYTRK</sequence>
<dbReference type="Proteomes" id="UP000717996">
    <property type="component" value="Unassembled WGS sequence"/>
</dbReference>
<gene>
    <name evidence="2" type="ORF">G6F51_011576</name>
</gene>
<feature type="compositionally biased region" description="Low complexity" evidence="1">
    <location>
        <begin position="8"/>
        <end position="19"/>
    </location>
</feature>
<protein>
    <submittedName>
        <fullName evidence="2">Uncharacterized protein</fullName>
    </submittedName>
</protein>